<dbReference type="InterPro" id="IPR006016">
    <property type="entry name" value="UspA"/>
</dbReference>
<dbReference type="CDD" id="cd00293">
    <property type="entry name" value="USP-like"/>
    <property type="match status" value="1"/>
</dbReference>
<dbReference type="PANTHER" id="PTHR46268:SF6">
    <property type="entry name" value="UNIVERSAL STRESS PROTEIN UP12"/>
    <property type="match status" value="1"/>
</dbReference>
<proteinExistence type="inferred from homology"/>
<dbReference type="SUPFAM" id="SSF52402">
    <property type="entry name" value="Adenine nucleotide alpha hydrolases-like"/>
    <property type="match status" value="1"/>
</dbReference>
<dbReference type="AlphaFoldDB" id="A0A7X6HDJ4"/>
<organism evidence="3 4">
    <name type="scientific">Arthrobacter mobilis</name>
    <dbReference type="NCBI Taxonomy" id="2724944"/>
    <lineage>
        <taxon>Bacteria</taxon>
        <taxon>Bacillati</taxon>
        <taxon>Actinomycetota</taxon>
        <taxon>Actinomycetes</taxon>
        <taxon>Micrococcales</taxon>
        <taxon>Micrococcaceae</taxon>
        <taxon>Arthrobacter</taxon>
    </lineage>
</organism>
<dbReference type="InterPro" id="IPR014729">
    <property type="entry name" value="Rossmann-like_a/b/a_fold"/>
</dbReference>
<evidence type="ECO:0000259" key="2">
    <source>
        <dbReference type="Pfam" id="PF00582"/>
    </source>
</evidence>
<keyword evidence="4" id="KW-1185">Reference proteome</keyword>
<feature type="domain" description="UspA" evidence="2">
    <location>
        <begin position="2"/>
        <end position="129"/>
    </location>
</feature>
<evidence type="ECO:0000256" key="1">
    <source>
        <dbReference type="ARBA" id="ARBA00008791"/>
    </source>
</evidence>
<dbReference type="EMBL" id="JAAZSQ010000010">
    <property type="protein sequence ID" value="NKX55144.1"/>
    <property type="molecule type" value="Genomic_DNA"/>
</dbReference>
<protein>
    <submittedName>
        <fullName evidence="3">Universal stress protein</fullName>
    </submittedName>
</protein>
<comment type="similarity">
    <text evidence="1">Belongs to the universal stress protein A family.</text>
</comment>
<reference evidence="3 4" key="1">
    <citation type="submission" date="2020-04" db="EMBL/GenBank/DDBJ databases">
        <title>Arthrobacter sp. nov.</title>
        <authorList>
            <person name="Liu S."/>
        </authorList>
    </citation>
    <scope>NUCLEOTIDE SEQUENCE [LARGE SCALE GENOMIC DNA]</scope>
    <source>
        <strain evidence="3 4">E918</strain>
    </source>
</reference>
<dbReference type="InterPro" id="IPR006015">
    <property type="entry name" value="Universal_stress_UspA"/>
</dbReference>
<dbReference type="PRINTS" id="PR01438">
    <property type="entry name" value="UNVRSLSTRESS"/>
</dbReference>
<dbReference type="Proteomes" id="UP000544090">
    <property type="component" value="Unassembled WGS sequence"/>
</dbReference>
<evidence type="ECO:0000313" key="4">
    <source>
        <dbReference type="Proteomes" id="UP000544090"/>
    </source>
</evidence>
<dbReference type="PANTHER" id="PTHR46268">
    <property type="entry name" value="STRESS RESPONSE PROTEIN NHAX"/>
    <property type="match status" value="1"/>
</dbReference>
<accession>A0A7X6HDJ4</accession>
<dbReference type="RefSeq" id="WP_168486491.1">
    <property type="nucleotide sequence ID" value="NZ_JAAZSQ010000010.1"/>
</dbReference>
<dbReference type="Pfam" id="PF00582">
    <property type="entry name" value="Usp"/>
    <property type="match status" value="1"/>
</dbReference>
<gene>
    <name evidence="3" type="ORF">HGG74_11435</name>
</gene>
<dbReference type="Gene3D" id="3.40.50.620">
    <property type="entry name" value="HUPs"/>
    <property type="match status" value="1"/>
</dbReference>
<name>A0A7X6HDJ4_9MICC</name>
<comment type="caution">
    <text evidence="3">The sequence shown here is derived from an EMBL/GenBank/DDBJ whole genome shotgun (WGS) entry which is preliminary data.</text>
</comment>
<sequence length="131" mass="13519">MTIVVAYVPRPEGRAAVDKGIELAKASGEKLLVINAGAGTGPVLGSIIADAADTENLQARLRSSGTDAEFRQYVRGNTPAEEVLDIAEAENASLIVLGLRKRSPVGKLILGSVAQTILLQATCPVLAVKAG</sequence>
<evidence type="ECO:0000313" key="3">
    <source>
        <dbReference type="EMBL" id="NKX55144.1"/>
    </source>
</evidence>